<proteinExistence type="predicted"/>
<evidence type="ECO:0000313" key="1">
    <source>
        <dbReference type="EMBL" id="GIH11820.1"/>
    </source>
</evidence>
<keyword evidence="2" id="KW-1185">Reference proteome</keyword>
<name>A0A8J3QJ36_9ACTN</name>
<reference evidence="1" key="1">
    <citation type="submission" date="2021-01" db="EMBL/GenBank/DDBJ databases">
        <title>Whole genome shotgun sequence of Rhizocola hellebori NBRC 109834.</title>
        <authorList>
            <person name="Komaki H."/>
            <person name="Tamura T."/>
        </authorList>
    </citation>
    <scope>NUCLEOTIDE SEQUENCE</scope>
    <source>
        <strain evidence="1">NBRC 109834</strain>
    </source>
</reference>
<gene>
    <name evidence="1" type="ORF">Rhe02_98870</name>
</gene>
<organism evidence="1 2">
    <name type="scientific">Rhizocola hellebori</name>
    <dbReference type="NCBI Taxonomy" id="1392758"/>
    <lineage>
        <taxon>Bacteria</taxon>
        <taxon>Bacillati</taxon>
        <taxon>Actinomycetota</taxon>
        <taxon>Actinomycetes</taxon>
        <taxon>Micromonosporales</taxon>
        <taxon>Micromonosporaceae</taxon>
        <taxon>Rhizocola</taxon>
    </lineage>
</organism>
<dbReference type="Proteomes" id="UP000612899">
    <property type="component" value="Unassembled WGS sequence"/>
</dbReference>
<sequence>MSPEKLEAARRRVQDQLDQHMDSDHGGFCLACQQVAPCETRNAAYRVFLALGFLPRRKPGRWAYRLTHRTVNVEGPRSHP</sequence>
<accession>A0A8J3QJ36</accession>
<comment type="caution">
    <text evidence="1">The sequence shown here is derived from an EMBL/GenBank/DDBJ whole genome shotgun (WGS) entry which is preliminary data.</text>
</comment>
<dbReference type="AlphaFoldDB" id="A0A8J3QJ36"/>
<evidence type="ECO:0000313" key="2">
    <source>
        <dbReference type="Proteomes" id="UP000612899"/>
    </source>
</evidence>
<protein>
    <submittedName>
        <fullName evidence="1">Uncharacterized protein</fullName>
    </submittedName>
</protein>
<dbReference type="EMBL" id="BONY01000185">
    <property type="protein sequence ID" value="GIH11820.1"/>
    <property type="molecule type" value="Genomic_DNA"/>
</dbReference>